<reference evidence="6 7" key="1">
    <citation type="journal article" date="2019" name="Nat. Ecol. Evol.">
        <title>Megaphylogeny resolves global patterns of mushroom evolution.</title>
        <authorList>
            <person name="Varga T."/>
            <person name="Krizsan K."/>
            <person name="Foldi C."/>
            <person name="Dima B."/>
            <person name="Sanchez-Garcia M."/>
            <person name="Sanchez-Ramirez S."/>
            <person name="Szollosi G.J."/>
            <person name="Szarkandi J.G."/>
            <person name="Papp V."/>
            <person name="Albert L."/>
            <person name="Andreopoulos W."/>
            <person name="Angelini C."/>
            <person name="Antonin V."/>
            <person name="Barry K.W."/>
            <person name="Bougher N.L."/>
            <person name="Buchanan P."/>
            <person name="Buyck B."/>
            <person name="Bense V."/>
            <person name="Catcheside P."/>
            <person name="Chovatia M."/>
            <person name="Cooper J."/>
            <person name="Damon W."/>
            <person name="Desjardin D."/>
            <person name="Finy P."/>
            <person name="Geml J."/>
            <person name="Haridas S."/>
            <person name="Hughes K."/>
            <person name="Justo A."/>
            <person name="Karasinski D."/>
            <person name="Kautmanova I."/>
            <person name="Kiss B."/>
            <person name="Kocsube S."/>
            <person name="Kotiranta H."/>
            <person name="LaButti K.M."/>
            <person name="Lechner B.E."/>
            <person name="Liimatainen K."/>
            <person name="Lipzen A."/>
            <person name="Lukacs Z."/>
            <person name="Mihaltcheva S."/>
            <person name="Morgado L.N."/>
            <person name="Niskanen T."/>
            <person name="Noordeloos M.E."/>
            <person name="Ohm R.A."/>
            <person name="Ortiz-Santana B."/>
            <person name="Ovrebo C."/>
            <person name="Racz N."/>
            <person name="Riley R."/>
            <person name="Savchenko A."/>
            <person name="Shiryaev A."/>
            <person name="Soop K."/>
            <person name="Spirin V."/>
            <person name="Szebenyi C."/>
            <person name="Tomsovsky M."/>
            <person name="Tulloss R.E."/>
            <person name="Uehling J."/>
            <person name="Grigoriev I.V."/>
            <person name="Vagvolgyi C."/>
            <person name="Papp T."/>
            <person name="Martin F.M."/>
            <person name="Miettinen O."/>
            <person name="Hibbett D.S."/>
            <person name="Nagy L.G."/>
        </authorList>
    </citation>
    <scope>NUCLEOTIDE SEQUENCE [LARGE SCALE GENOMIC DNA]</scope>
    <source>
        <strain evidence="6 7">CBS 962.96</strain>
    </source>
</reference>
<dbReference type="GO" id="GO:0008270">
    <property type="term" value="F:zinc ion binding"/>
    <property type="evidence" value="ECO:0007669"/>
    <property type="project" value="UniProtKB-KW"/>
</dbReference>
<dbReference type="InterPro" id="IPR019786">
    <property type="entry name" value="Zinc_finger_PHD-type_CS"/>
</dbReference>
<feature type="compositionally biased region" description="Low complexity" evidence="4">
    <location>
        <begin position="112"/>
        <end position="124"/>
    </location>
</feature>
<feature type="compositionally biased region" description="Basic and acidic residues" evidence="4">
    <location>
        <begin position="213"/>
        <end position="225"/>
    </location>
</feature>
<evidence type="ECO:0000256" key="3">
    <source>
        <dbReference type="ARBA" id="ARBA00022833"/>
    </source>
</evidence>
<feature type="compositionally biased region" description="Polar residues" evidence="4">
    <location>
        <begin position="271"/>
        <end position="281"/>
    </location>
</feature>
<dbReference type="InterPro" id="IPR001965">
    <property type="entry name" value="Znf_PHD"/>
</dbReference>
<keyword evidence="2" id="KW-0863">Zinc-finger</keyword>
<keyword evidence="7" id="KW-1185">Reference proteome</keyword>
<dbReference type="Proteomes" id="UP000297245">
    <property type="component" value="Unassembled WGS sequence"/>
</dbReference>
<feature type="compositionally biased region" description="Polar residues" evidence="4">
    <location>
        <begin position="188"/>
        <end position="209"/>
    </location>
</feature>
<dbReference type="InterPro" id="IPR013083">
    <property type="entry name" value="Znf_RING/FYVE/PHD"/>
</dbReference>
<evidence type="ECO:0000256" key="1">
    <source>
        <dbReference type="ARBA" id="ARBA00022723"/>
    </source>
</evidence>
<feature type="region of interest" description="Disordered" evidence="4">
    <location>
        <begin position="111"/>
        <end position="319"/>
    </location>
</feature>
<evidence type="ECO:0000259" key="5">
    <source>
        <dbReference type="SMART" id="SM00249"/>
    </source>
</evidence>
<feature type="compositionally biased region" description="Basic and acidic residues" evidence="4">
    <location>
        <begin position="176"/>
        <end position="187"/>
    </location>
</feature>
<evidence type="ECO:0000256" key="4">
    <source>
        <dbReference type="SAM" id="MobiDB-lite"/>
    </source>
</evidence>
<proteinExistence type="predicted"/>
<feature type="compositionally biased region" description="Low complexity" evidence="4">
    <location>
        <begin position="301"/>
        <end position="319"/>
    </location>
</feature>
<evidence type="ECO:0000313" key="6">
    <source>
        <dbReference type="EMBL" id="THV05215.1"/>
    </source>
</evidence>
<keyword evidence="1" id="KW-0479">Metal-binding</keyword>
<dbReference type="AlphaFoldDB" id="A0A4S8MQI7"/>
<dbReference type="InterPro" id="IPR011011">
    <property type="entry name" value="Znf_FYVE_PHD"/>
</dbReference>
<name>A0A4S8MQI7_DENBC</name>
<evidence type="ECO:0000313" key="7">
    <source>
        <dbReference type="Proteomes" id="UP000297245"/>
    </source>
</evidence>
<protein>
    <recommendedName>
        <fullName evidence="5">Zinc finger PHD-type domain-containing protein</fullName>
    </recommendedName>
</protein>
<gene>
    <name evidence="6" type="ORF">K435DRAFT_117208</name>
</gene>
<feature type="domain" description="Zinc finger PHD-type" evidence="5">
    <location>
        <begin position="42"/>
        <end position="106"/>
    </location>
</feature>
<dbReference type="SUPFAM" id="SSF57903">
    <property type="entry name" value="FYVE/PHD zinc finger"/>
    <property type="match status" value="1"/>
</dbReference>
<keyword evidence="3" id="KW-0862">Zinc</keyword>
<sequence>MNCFRKVAGRVRVERVDDRGNNVQTPFRRRRLLIHRPEIMAPCIKCRLQHSTPQHFLLTCWRCKRSWHNDCYEPNVTSKEITARINGTVNGDPDYNVSTWLCVRCSKRPALSSSSVPVPFQSSSVKREPAIVQKTDEKPIQDHEISHSQRLEEPVDTSSDSEIEVIEYKQTTQFAERPRSRRVEKQETTTQVRGSSSPKNADPGDTSSESDGEIIKREGGTDKAVRRPGLQNMKKTAVKQPTSEIVVLDDDSDSGSEPALSLPASVPPETTAPSRSVSMGLTDNEVDQLINNGLGEDSVRPEPSSESVPSTPSRKYSAP</sequence>
<accession>A0A4S8MQI7</accession>
<dbReference type="EMBL" id="ML179050">
    <property type="protein sequence ID" value="THV05215.1"/>
    <property type="molecule type" value="Genomic_DNA"/>
</dbReference>
<dbReference type="SMART" id="SM00249">
    <property type="entry name" value="PHD"/>
    <property type="match status" value="1"/>
</dbReference>
<dbReference type="PROSITE" id="PS01359">
    <property type="entry name" value="ZF_PHD_1"/>
    <property type="match status" value="1"/>
</dbReference>
<dbReference type="Gene3D" id="3.30.40.10">
    <property type="entry name" value="Zinc/RING finger domain, C3HC4 (zinc finger)"/>
    <property type="match status" value="1"/>
</dbReference>
<organism evidence="6 7">
    <name type="scientific">Dendrothele bispora (strain CBS 962.96)</name>
    <dbReference type="NCBI Taxonomy" id="1314807"/>
    <lineage>
        <taxon>Eukaryota</taxon>
        <taxon>Fungi</taxon>
        <taxon>Dikarya</taxon>
        <taxon>Basidiomycota</taxon>
        <taxon>Agaricomycotina</taxon>
        <taxon>Agaricomycetes</taxon>
        <taxon>Agaricomycetidae</taxon>
        <taxon>Agaricales</taxon>
        <taxon>Agaricales incertae sedis</taxon>
        <taxon>Dendrothele</taxon>
    </lineage>
</organism>
<feature type="compositionally biased region" description="Basic and acidic residues" evidence="4">
    <location>
        <begin position="125"/>
        <end position="153"/>
    </location>
</feature>
<evidence type="ECO:0000256" key="2">
    <source>
        <dbReference type="ARBA" id="ARBA00022771"/>
    </source>
</evidence>